<dbReference type="PANTHER" id="PTHR34693">
    <property type="entry name" value="PROTEIN PAR32"/>
    <property type="match status" value="1"/>
</dbReference>
<feature type="compositionally biased region" description="Basic and acidic residues" evidence="1">
    <location>
        <begin position="91"/>
        <end position="120"/>
    </location>
</feature>
<reference evidence="2 3" key="1">
    <citation type="journal article" date="2011" name="J. Gen. Appl. Microbiol.">
        <title>Draft genome sequencing of the enigmatic basidiomycete Mixia osmundae.</title>
        <authorList>
            <person name="Nishida H."/>
            <person name="Nagatsuka Y."/>
            <person name="Sugiyama J."/>
        </authorList>
    </citation>
    <scope>NUCLEOTIDE SEQUENCE [LARGE SCALE GENOMIC DNA]</scope>
    <source>
        <strain evidence="3">CBS 9802 / IAM 14324 / JCM 22182 / KY 12970</strain>
    </source>
</reference>
<dbReference type="InParanoid" id="G7DTM3"/>
<reference evidence="2 3" key="2">
    <citation type="journal article" date="2012" name="Open Biol.">
        <title>Characteristics of nucleosomes and linker DNA regions on the genome of the basidiomycete Mixia osmundae revealed by mono- and dinucleosome mapping.</title>
        <authorList>
            <person name="Nishida H."/>
            <person name="Kondo S."/>
            <person name="Matsumoto T."/>
            <person name="Suzuki Y."/>
            <person name="Yoshikawa H."/>
            <person name="Taylor T.D."/>
            <person name="Sugiyama J."/>
        </authorList>
    </citation>
    <scope>NUCLEOTIDE SEQUENCE [LARGE SCALE GENOMIC DNA]</scope>
    <source>
        <strain evidence="3">CBS 9802 / IAM 14324 / JCM 22182 / KY 12970</strain>
    </source>
</reference>
<dbReference type="InterPro" id="IPR022024">
    <property type="entry name" value="DUF3602"/>
</dbReference>
<feature type="compositionally biased region" description="Polar residues" evidence="1">
    <location>
        <begin position="1"/>
        <end position="14"/>
    </location>
</feature>
<name>G7DTM3_MIXOS</name>
<sequence length="211" mass="22843">MQTPGKASHSTATMTGALDKVREALSPNRVGGRSRDVSRERDHHGSAAEEEGRGRAFHGGAGGHQHGALPDRLMSTGRGGAGNMARSKSPSVERRERAEDAREQQERSRSREARKGDIHTSGRGGAGNIRSPSRDPADRARAAEADKTETAHEADVKKMYEAEAAAHPHMHSAGRGGAGNVNQMRACPAATSSLQNRYQRFRRHRHIIHDL</sequence>
<evidence type="ECO:0000256" key="1">
    <source>
        <dbReference type="SAM" id="MobiDB-lite"/>
    </source>
</evidence>
<dbReference type="InterPro" id="IPR053203">
    <property type="entry name" value="Cisplatin_resist-associated"/>
</dbReference>
<evidence type="ECO:0000313" key="3">
    <source>
        <dbReference type="Proteomes" id="UP000009131"/>
    </source>
</evidence>
<accession>G7DTM3</accession>
<dbReference type="AlphaFoldDB" id="G7DTM3"/>
<keyword evidence="3" id="KW-1185">Reference proteome</keyword>
<organism evidence="2 3">
    <name type="scientific">Mixia osmundae (strain CBS 9802 / IAM 14324 / JCM 22182 / KY 12970)</name>
    <dbReference type="NCBI Taxonomy" id="764103"/>
    <lineage>
        <taxon>Eukaryota</taxon>
        <taxon>Fungi</taxon>
        <taxon>Dikarya</taxon>
        <taxon>Basidiomycota</taxon>
        <taxon>Pucciniomycotina</taxon>
        <taxon>Mixiomycetes</taxon>
        <taxon>Mixiales</taxon>
        <taxon>Mixiaceae</taxon>
        <taxon>Mixia</taxon>
    </lineage>
</organism>
<dbReference type="Proteomes" id="UP000009131">
    <property type="component" value="Unassembled WGS sequence"/>
</dbReference>
<proteinExistence type="predicted"/>
<dbReference type="OrthoDB" id="2537432at2759"/>
<comment type="caution">
    <text evidence="2">The sequence shown here is derived from an EMBL/GenBank/DDBJ whole genome shotgun (WGS) entry which is preliminary data.</text>
</comment>
<evidence type="ECO:0000313" key="2">
    <source>
        <dbReference type="EMBL" id="GAA93870.1"/>
    </source>
</evidence>
<feature type="region of interest" description="Disordered" evidence="1">
    <location>
        <begin position="1"/>
        <end position="155"/>
    </location>
</feature>
<dbReference type="HOGENOM" id="CLU_1323656_0_0_1"/>
<feature type="compositionally biased region" description="Basic and acidic residues" evidence="1">
    <location>
        <begin position="132"/>
        <end position="155"/>
    </location>
</feature>
<protein>
    <submittedName>
        <fullName evidence="2">Uncharacterized protein</fullName>
    </submittedName>
</protein>
<dbReference type="PANTHER" id="PTHR34693:SF1">
    <property type="entry name" value="PROTEIN PAR32"/>
    <property type="match status" value="1"/>
</dbReference>
<dbReference type="Pfam" id="PF12223">
    <property type="entry name" value="DUF3602"/>
    <property type="match status" value="1"/>
</dbReference>
<dbReference type="EMBL" id="BABT02000025">
    <property type="protein sequence ID" value="GAA93870.1"/>
    <property type="molecule type" value="Genomic_DNA"/>
</dbReference>
<dbReference type="eggNOG" id="ENOG502SE64">
    <property type="taxonomic scope" value="Eukaryota"/>
</dbReference>
<feature type="compositionally biased region" description="Basic and acidic residues" evidence="1">
    <location>
        <begin position="33"/>
        <end position="54"/>
    </location>
</feature>
<gene>
    <name evidence="2" type="primary">Mo00516</name>
    <name evidence="2" type="ORF">E5Q_00516</name>
</gene>